<dbReference type="Pfam" id="PF09922">
    <property type="entry name" value="LiaF-like_C"/>
    <property type="match status" value="1"/>
</dbReference>
<reference evidence="2 3" key="1">
    <citation type="journal article" date="2023" name="Microbiol. Spectr.">
        <title>Symbiosis of Carpenter Bees with Uncharacterized Lactic Acid Bacteria Showing NAD Auxotrophy.</title>
        <authorList>
            <person name="Kawasaki S."/>
            <person name="Ozawa K."/>
            <person name="Mori T."/>
            <person name="Yamamoto A."/>
            <person name="Ito M."/>
            <person name="Ohkuma M."/>
            <person name="Sakamoto M."/>
            <person name="Matsutani M."/>
        </authorList>
    </citation>
    <scope>NUCLEOTIDE SEQUENCE [LARGE SCALE GENOMIC DNA]</scope>
    <source>
        <strain evidence="2 3">KimC2</strain>
    </source>
</reference>
<dbReference type="KEGG" id="xak:KIMC2_09870"/>
<feature type="domain" description="Cell wall-active antibiotics response LiaF-like C-terminal" evidence="1">
    <location>
        <begin position="35"/>
        <end position="137"/>
    </location>
</feature>
<dbReference type="EMBL" id="AP026801">
    <property type="protein sequence ID" value="BDR56425.1"/>
    <property type="molecule type" value="Genomic_DNA"/>
</dbReference>
<keyword evidence="3" id="KW-1185">Reference proteome</keyword>
<dbReference type="RefSeq" id="WP_317698362.1">
    <property type="nucleotide sequence ID" value="NZ_AP026801.1"/>
</dbReference>
<name>A0AAU9D4U6_9LACO</name>
<sequence>MKQDIQYKKIKLRKDKLPNGLEITKNTLSSPPIGNTFYWDDLNLLFFRGNYILDLGDTILPSNAVMAVRCFWGKVRIIVPVGVGVFVDYAAYRGNFIFEQNKVALKNERVRYKKPKTDEFPQRINIYVNSFISTLEIVLG</sequence>
<evidence type="ECO:0000313" key="3">
    <source>
        <dbReference type="Proteomes" id="UP001321804"/>
    </source>
</evidence>
<dbReference type="AlphaFoldDB" id="A0AAU9D4U6"/>
<organism evidence="2 3">
    <name type="scientific">Xylocopilactobacillus apis</name>
    <dbReference type="NCBI Taxonomy" id="2932183"/>
    <lineage>
        <taxon>Bacteria</taxon>
        <taxon>Bacillati</taxon>
        <taxon>Bacillota</taxon>
        <taxon>Bacilli</taxon>
        <taxon>Lactobacillales</taxon>
        <taxon>Lactobacillaceae</taxon>
        <taxon>Xylocopilactobacillus</taxon>
    </lineage>
</organism>
<evidence type="ECO:0000313" key="2">
    <source>
        <dbReference type="EMBL" id="BDR56425.1"/>
    </source>
</evidence>
<protein>
    <recommendedName>
        <fullName evidence="1">Cell wall-active antibiotics response LiaF-like C-terminal domain-containing protein</fullName>
    </recommendedName>
</protein>
<evidence type="ECO:0000259" key="1">
    <source>
        <dbReference type="Pfam" id="PF09922"/>
    </source>
</evidence>
<dbReference type="InterPro" id="IPR047793">
    <property type="entry name" value="LiaF_C"/>
</dbReference>
<dbReference type="NCBIfam" id="NF040535">
    <property type="entry name" value="LiaF_C_term"/>
    <property type="match status" value="1"/>
</dbReference>
<dbReference type="Proteomes" id="UP001321804">
    <property type="component" value="Chromosome"/>
</dbReference>
<proteinExistence type="predicted"/>
<accession>A0AAU9D4U6</accession>
<dbReference type="InterPro" id="IPR024425">
    <property type="entry name" value="LiaF-like_C"/>
</dbReference>
<gene>
    <name evidence="2" type="ORF">KIMC2_09870</name>
</gene>